<evidence type="ECO:0000313" key="2">
    <source>
        <dbReference type="EMBL" id="GEU43093.1"/>
    </source>
</evidence>
<comment type="caution">
    <text evidence="2">The sequence shown here is derived from an EMBL/GenBank/DDBJ whole genome shotgun (WGS) entry which is preliminary data.</text>
</comment>
<sequence length="308" mass="36663">MEPKDALSSCSDLEEQEIQHCKYEKTFKFELDNNMKNLETQLNKETLHEKDSKSTFRVIDAQFQMFIHLEVLEPSNYNSYYLETRQDFKDYTNMEDQTFKEVYSNTTPNSSNMCNNEFKDDHNADDHEDEHVVLAYLIENLKCYIDENKKIQKQLRNVNTTLTHELKECKSTLEKTHRTRGESNRTRDRYLVAIHDKEVNVVKYNTLKDRTIENDTLERKLKETQAILAQKEHNIKEGLKLKAYEISVVKEKHDELVKHSLLTKLSYEGLVKEKNKVIKDLKLKEENDIDKLIMLEKQLKFLNEIIYK</sequence>
<name>A0A6L2K1A4_TANCI</name>
<evidence type="ECO:0000256" key="1">
    <source>
        <dbReference type="SAM" id="Coils"/>
    </source>
</evidence>
<dbReference type="EMBL" id="BKCJ010001661">
    <property type="protein sequence ID" value="GEU43093.1"/>
    <property type="molecule type" value="Genomic_DNA"/>
</dbReference>
<keyword evidence="1" id="KW-0175">Coiled coil</keyword>
<dbReference type="AlphaFoldDB" id="A0A6L2K1A4"/>
<feature type="coiled-coil region" evidence="1">
    <location>
        <begin position="207"/>
        <end position="234"/>
    </location>
</feature>
<protein>
    <submittedName>
        <fullName evidence="2">Uncharacterized protein</fullName>
    </submittedName>
</protein>
<accession>A0A6L2K1A4</accession>
<reference evidence="2" key="1">
    <citation type="journal article" date="2019" name="Sci. Rep.">
        <title>Draft genome of Tanacetum cinerariifolium, the natural source of mosquito coil.</title>
        <authorList>
            <person name="Yamashiro T."/>
            <person name="Shiraishi A."/>
            <person name="Satake H."/>
            <person name="Nakayama K."/>
        </authorList>
    </citation>
    <scope>NUCLEOTIDE SEQUENCE</scope>
</reference>
<gene>
    <name evidence="2" type="ORF">Tci_015071</name>
</gene>
<proteinExistence type="predicted"/>
<organism evidence="2">
    <name type="scientific">Tanacetum cinerariifolium</name>
    <name type="common">Dalmatian daisy</name>
    <name type="synonym">Chrysanthemum cinerariifolium</name>
    <dbReference type="NCBI Taxonomy" id="118510"/>
    <lineage>
        <taxon>Eukaryota</taxon>
        <taxon>Viridiplantae</taxon>
        <taxon>Streptophyta</taxon>
        <taxon>Embryophyta</taxon>
        <taxon>Tracheophyta</taxon>
        <taxon>Spermatophyta</taxon>
        <taxon>Magnoliopsida</taxon>
        <taxon>eudicotyledons</taxon>
        <taxon>Gunneridae</taxon>
        <taxon>Pentapetalae</taxon>
        <taxon>asterids</taxon>
        <taxon>campanulids</taxon>
        <taxon>Asterales</taxon>
        <taxon>Asteraceae</taxon>
        <taxon>Asteroideae</taxon>
        <taxon>Anthemideae</taxon>
        <taxon>Anthemidinae</taxon>
        <taxon>Tanacetum</taxon>
    </lineage>
</organism>